<reference evidence="2 3" key="1">
    <citation type="submission" date="2024-02" db="EMBL/GenBank/DDBJ databases">
        <title>De novo assembly and annotation of 12 fungi associated with fruit tree decline syndrome in Ontario, Canada.</title>
        <authorList>
            <person name="Sulman M."/>
            <person name="Ellouze W."/>
            <person name="Ilyukhin E."/>
        </authorList>
    </citation>
    <scope>NUCLEOTIDE SEQUENCE [LARGE SCALE GENOMIC DNA]</scope>
    <source>
        <strain evidence="2 3">M169</strain>
    </source>
</reference>
<proteinExistence type="predicted"/>
<evidence type="ECO:0000256" key="1">
    <source>
        <dbReference type="SAM" id="MobiDB-lite"/>
    </source>
</evidence>
<evidence type="ECO:0000313" key="3">
    <source>
        <dbReference type="Proteomes" id="UP001430848"/>
    </source>
</evidence>
<feature type="region of interest" description="Disordered" evidence="1">
    <location>
        <begin position="526"/>
        <end position="553"/>
    </location>
</feature>
<gene>
    <name evidence="2" type="ORF">SLS63_010243</name>
</gene>
<feature type="compositionally biased region" description="Basic and acidic residues" evidence="1">
    <location>
        <begin position="531"/>
        <end position="553"/>
    </location>
</feature>
<dbReference type="Proteomes" id="UP001430848">
    <property type="component" value="Unassembled WGS sequence"/>
</dbReference>
<dbReference type="EMBL" id="JAKNSF020000082">
    <property type="protein sequence ID" value="KAK7719093.1"/>
    <property type="molecule type" value="Genomic_DNA"/>
</dbReference>
<protein>
    <submittedName>
        <fullName evidence="2">Uncharacterized protein</fullName>
    </submittedName>
</protein>
<comment type="caution">
    <text evidence="2">The sequence shown here is derived from an EMBL/GenBank/DDBJ whole genome shotgun (WGS) entry which is preliminary data.</text>
</comment>
<name>A0ABR1NXH6_DIAER</name>
<keyword evidence="3" id="KW-1185">Reference proteome</keyword>
<evidence type="ECO:0000313" key="2">
    <source>
        <dbReference type="EMBL" id="KAK7719093.1"/>
    </source>
</evidence>
<sequence>MCVIIHYLCQNCKKETGQRDYVSHTDGQRFTIPDPKMKVVSFCPDIRPYRAVLHDPSVQSPGFRCMNPLCSDVKIKFNAKKCQKQDAKILARLRDTEYKVTLEGQSCTDVKKMLESKGLDKADIQKLPGARLQKWNLYTEDKLKKMAANGDSYEDMKMALKAITGLNYITYEIIAKAASLKLYESLFPLEQARHRDREVPRFLFRGFNKRSGGNSDLNTPIAITPHAFYGIPKDTQDDSWIGSTIRATFGPRRQFDPPKPVRLQAMSYSRLRKEVCGHLAGNRKTNSHFSSWTADLQTAMNFAKGGPSPHIGVLDTQSRHDDNIIMHVLALWEAGLSNWKYPEEYLVYGPVQGKSYTCMTLAWQMFPTDLLFNLWIMLSPETKLAHIWKARDRTVRHSFYRVGAAWLRMFLGACRGWPLFLTVIAGEWGRSRASAAFAQSPYIMQRIQYPRDEEIQEVISDLSGLLGAATRSPDVLLPLYNPDTYRTSLPGVDYMLCLLWHIESKIRLLRRRPQPEPFSLMDYFWPPNSDQQRKTNELEAIGDSEKRNKEVKK</sequence>
<organism evidence="2 3">
    <name type="scientific">Diaporthe eres</name>
    <name type="common">Phomopsis oblonga</name>
    <dbReference type="NCBI Taxonomy" id="83184"/>
    <lineage>
        <taxon>Eukaryota</taxon>
        <taxon>Fungi</taxon>
        <taxon>Dikarya</taxon>
        <taxon>Ascomycota</taxon>
        <taxon>Pezizomycotina</taxon>
        <taxon>Sordariomycetes</taxon>
        <taxon>Sordariomycetidae</taxon>
        <taxon>Diaporthales</taxon>
        <taxon>Diaporthaceae</taxon>
        <taxon>Diaporthe</taxon>
        <taxon>Diaporthe eres species complex</taxon>
    </lineage>
</organism>
<accession>A0ABR1NXH6</accession>